<dbReference type="Proteomes" id="UP001300502">
    <property type="component" value="Unassembled WGS sequence"/>
</dbReference>
<evidence type="ECO:0000256" key="2">
    <source>
        <dbReference type="ARBA" id="ARBA00006310"/>
    </source>
</evidence>
<keyword evidence="7 11" id="KW-0067">ATP-binding</keyword>
<evidence type="ECO:0000256" key="10">
    <source>
        <dbReference type="PROSITE-ProRule" id="PRU10132"/>
    </source>
</evidence>
<evidence type="ECO:0000256" key="3">
    <source>
        <dbReference type="ARBA" id="ARBA00015203"/>
    </source>
</evidence>
<dbReference type="PANTHER" id="PTHR10953">
    <property type="entry name" value="UBIQUITIN-ACTIVATING ENZYME E1"/>
    <property type="match status" value="1"/>
</dbReference>
<dbReference type="GO" id="GO:0005634">
    <property type="term" value="C:nucleus"/>
    <property type="evidence" value="ECO:0007669"/>
    <property type="project" value="TreeGrafter"/>
</dbReference>
<dbReference type="SMART" id="SM01181">
    <property type="entry name" value="E2_bind"/>
    <property type="match status" value="1"/>
</dbReference>
<dbReference type="PROSITE" id="PS00865">
    <property type="entry name" value="UBIQUITIN_ACTIVAT_2"/>
    <property type="match status" value="1"/>
</dbReference>
<dbReference type="CDD" id="cd01488">
    <property type="entry name" value="Uba3_RUB"/>
    <property type="match status" value="1"/>
</dbReference>
<keyword evidence="5 11" id="KW-0547">Nucleotide-binding</keyword>
<dbReference type="GO" id="GO:0019781">
    <property type="term" value="F:NEDD8 activating enzyme activity"/>
    <property type="evidence" value="ECO:0007669"/>
    <property type="project" value="UniProtKB-UniRule"/>
</dbReference>
<proteinExistence type="inferred from homology"/>
<dbReference type="PANTHER" id="PTHR10953:SF6">
    <property type="entry name" value="NEDD8-ACTIVATING ENZYME E1 CATALYTIC SUBUNIT"/>
    <property type="match status" value="1"/>
</dbReference>
<accession>A0AAV9IKK9</accession>
<dbReference type="EMBL" id="JANCYU010000058">
    <property type="protein sequence ID" value="KAK4527982.1"/>
    <property type="molecule type" value="Genomic_DNA"/>
</dbReference>
<dbReference type="Gene3D" id="3.40.50.720">
    <property type="entry name" value="NAD(P)-binding Rossmann-like Domain"/>
    <property type="match status" value="1"/>
</dbReference>
<comment type="caution">
    <text evidence="13">The sequence shown here is derived from an EMBL/GenBank/DDBJ whole genome shotgun (WGS) entry which is preliminary data.</text>
</comment>
<reference evidence="13 14" key="1">
    <citation type="submission" date="2022-07" db="EMBL/GenBank/DDBJ databases">
        <title>Genome-wide signatures of adaptation to extreme environments.</title>
        <authorList>
            <person name="Cho C.H."/>
            <person name="Yoon H.S."/>
        </authorList>
    </citation>
    <scope>NUCLEOTIDE SEQUENCE [LARGE SCALE GENOMIC DNA]</scope>
    <source>
        <strain evidence="13 14">108.79 E11</strain>
    </source>
</reference>
<comment type="similarity">
    <text evidence="2 11">Belongs to the ubiquitin-activating E1 family. UBA3 subfamily.</text>
</comment>
<evidence type="ECO:0000256" key="1">
    <source>
        <dbReference type="ARBA" id="ARBA00005032"/>
    </source>
</evidence>
<dbReference type="InterPro" id="IPR033127">
    <property type="entry name" value="UBQ-activ_enz_E1_Cys_AS"/>
</dbReference>
<dbReference type="FunFam" id="1.10.10.520:FF:000001">
    <property type="entry name" value="NEDD8-activating enzyme E1 catalytic subunit"/>
    <property type="match status" value="1"/>
</dbReference>
<dbReference type="GO" id="GO:0005524">
    <property type="term" value="F:ATP binding"/>
    <property type="evidence" value="ECO:0007669"/>
    <property type="project" value="UniProtKB-UniRule"/>
</dbReference>
<feature type="active site" description="Glycyl thioester intermediate" evidence="10">
    <location>
        <position position="210"/>
    </location>
</feature>
<gene>
    <name evidence="13" type="ORF">GAYE_SCF47G5916</name>
</gene>
<dbReference type="Gene3D" id="3.10.290.20">
    <property type="entry name" value="Ubiquitin-like 2 activating enzyme e1b. Chain: B, domain 3"/>
    <property type="match status" value="1"/>
</dbReference>
<dbReference type="InterPro" id="IPR014929">
    <property type="entry name" value="E2-binding"/>
</dbReference>
<dbReference type="GO" id="GO:0005737">
    <property type="term" value="C:cytoplasm"/>
    <property type="evidence" value="ECO:0007669"/>
    <property type="project" value="TreeGrafter"/>
</dbReference>
<evidence type="ECO:0000259" key="12">
    <source>
        <dbReference type="SMART" id="SM01181"/>
    </source>
</evidence>
<evidence type="ECO:0000256" key="4">
    <source>
        <dbReference type="ARBA" id="ARBA00022598"/>
    </source>
</evidence>
<keyword evidence="4 11" id="KW-0436">Ligase</keyword>
<evidence type="ECO:0000256" key="5">
    <source>
        <dbReference type="ARBA" id="ARBA00022741"/>
    </source>
</evidence>
<evidence type="ECO:0000256" key="7">
    <source>
        <dbReference type="ARBA" id="ARBA00022840"/>
    </source>
</evidence>
<name>A0AAV9IKK9_9RHOD</name>
<protein>
    <recommendedName>
        <fullName evidence="3 11">NEDD8-activating enzyme E1 catalytic subunit</fullName>
        <ecNumber evidence="8 11">6.2.1.64</ecNumber>
    </recommendedName>
</protein>
<keyword evidence="14" id="KW-1185">Reference proteome</keyword>
<evidence type="ECO:0000256" key="6">
    <source>
        <dbReference type="ARBA" id="ARBA00022786"/>
    </source>
</evidence>
<evidence type="ECO:0000313" key="13">
    <source>
        <dbReference type="EMBL" id="KAK4527982.1"/>
    </source>
</evidence>
<organism evidence="13 14">
    <name type="scientific">Galdieria yellowstonensis</name>
    <dbReference type="NCBI Taxonomy" id="3028027"/>
    <lineage>
        <taxon>Eukaryota</taxon>
        <taxon>Rhodophyta</taxon>
        <taxon>Bangiophyceae</taxon>
        <taxon>Galdieriales</taxon>
        <taxon>Galdieriaceae</taxon>
        <taxon>Galdieria</taxon>
    </lineage>
</organism>
<dbReference type="Gene3D" id="1.10.10.520">
    <property type="entry name" value="Ubiquitin activating enzymes (Uba3). Chain: B, domain 2"/>
    <property type="match status" value="1"/>
</dbReference>
<dbReference type="Pfam" id="PF00899">
    <property type="entry name" value="ThiF"/>
    <property type="match status" value="1"/>
</dbReference>
<dbReference type="Pfam" id="PF08825">
    <property type="entry name" value="E2_bind"/>
    <property type="match status" value="1"/>
</dbReference>
<feature type="domain" description="E2 binding" evidence="12">
    <location>
        <begin position="348"/>
        <end position="431"/>
    </location>
</feature>
<comment type="catalytic activity">
    <reaction evidence="9 11">
        <text>ATP + [NEDD8 protein] + [E1 NEDD8-activating enzyme]-L-cysteine = AMP + diphosphate + [E1 NEDD8-activating enzyme]-S-[NEDD8 protein]-yl-L-cysteine.</text>
        <dbReference type="EC" id="6.2.1.64"/>
    </reaction>
</comment>
<dbReference type="InterPro" id="IPR030468">
    <property type="entry name" value="Uba3_N"/>
</dbReference>
<keyword evidence="6 11" id="KW-0833">Ubl conjugation pathway</keyword>
<dbReference type="AlphaFoldDB" id="A0AAV9IKK9"/>
<dbReference type="EC" id="6.2.1.64" evidence="8 11"/>
<dbReference type="SUPFAM" id="SSF69572">
    <property type="entry name" value="Activating enzymes of the ubiquitin-like proteins"/>
    <property type="match status" value="1"/>
</dbReference>
<evidence type="ECO:0000313" key="14">
    <source>
        <dbReference type="Proteomes" id="UP001300502"/>
    </source>
</evidence>
<evidence type="ECO:0000256" key="9">
    <source>
        <dbReference type="ARBA" id="ARBA00024626"/>
    </source>
</evidence>
<dbReference type="GO" id="GO:0045116">
    <property type="term" value="P:protein neddylation"/>
    <property type="evidence" value="ECO:0007669"/>
    <property type="project" value="UniProtKB-UniRule"/>
</dbReference>
<dbReference type="InterPro" id="IPR000594">
    <property type="entry name" value="ThiF_NAD_FAD-bd"/>
</dbReference>
<dbReference type="InterPro" id="IPR023318">
    <property type="entry name" value="Ub_act_enz_dom_a_sf"/>
</dbReference>
<dbReference type="InterPro" id="IPR045886">
    <property type="entry name" value="ThiF/MoeB/HesA"/>
</dbReference>
<comment type="function">
    <text evidence="11">Catalytic subunit of the dimeric E1 enzyme, which activates NEDD8.</text>
</comment>
<evidence type="ECO:0000256" key="8">
    <source>
        <dbReference type="ARBA" id="ARBA00023624"/>
    </source>
</evidence>
<dbReference type="InterPro" id="IPR035985">
    <property type="entry name" value="Ubiquitin-activating_enz"/>
</dbReference>
<evidence type="ECO:0000256" key="11">
    <source>
        <dbReference type="RuleBase" id="RU368009"/>
    </source>
</evidence>
<comment type="pathway">
    <text evidence="1 11">Protein modification; protein neddylation.</text>
</comment>
<sequence length="438" mass="48841">MTMSEEETKLQDLKLVTLRNGPFAHENFSPGEELLNFVQNECKVLVVGAGGLGCELLKDLALSGFRNIEVIDLDVVDVTNLNRQFLFRQQDVGKPKAQVAAAFIASRIKDIHIKGHYANIFDQPREFYKQFNLVVAGLDSIDARRWLNETLIDLVETDSDGNIDVSTVIPLIDGGTEGFRGQARVIIPKISACFECNLDLFPPQISYPLCTIANTPRLPEHCIEYASVILWPQLQPFGAGTKVDGDNPEHVKWIFERAQERANQFHIQGVTYRLSQGVIKHIIPAVASTNAIVAASCANEAFKLATYVADPLNNYMLYNGESGVYTYAFENERKEDCPACGRAQAKTICVNPKWTLADLIEVLRQDSELRVKSPSLTSSSRALYYSTPPSLEQATKENLTQPLDCLLEEGSEVFLTDPALPLGRKLQIFFHKCSKKNK</sequence>